<reference evidence="2" key="1">
    <citation type="submission" date="2018-01" db="EMBL/GenBank/DDBJ databases">
        <title>An insight into the sialome of Amazonian anophelines.</title>
        <authorList>
            <person name="Ribeiro J.M."/>
            <person name="Scarpassa V."/>
            <person name="Calvo E."/>
        </authorList>
    </citation>
    <scope>NUCLEOTIDE SEQUENCE</scope>
    <source>
        <tissue evidence="2">Salivary glands</tissue>
    </source>
</reference>
<proteinExistence type="predicted"/>
<protein>
    <submittedName>
        <fullName evidence="2">Putative secreted protein</fullName>
    </submittedName>
</protein>
<evidence type="ECO:0000256" key="1">
    <source>
        <dbReference type="SAM" id="MobiDB-lite"/>
    </source>
</evidence>
<feature type="region of interest" description="Disordered" evidence="1">
    <location>
        <begin position="20"/>
        <end position="102"/>
    </location>
</feature>
<feature type="compositionally biased region" description="Basic residues" evidence="1">
    <location>
        <begin position="53"/>
        <end position="63"/>
    </location>
</feature>
<name>A0A2M4B3U7_9DIPT</name>
<organism evidence="2">
    <name type="scientific">Anopheles triannulatus</name>
    <dbReference type="NCBI Taxonomy" id="58253"/>
    <lineage>
        <taxon>Eukaryota</taxon>
        <taxon>Metazoa</taxon>
        <taxon>Ecdysozoa</taxon>
        <taxon>Arthropoda</taxon>
        <taxon>Hexapoda</taxon>
        <taxon>Insecta</taxon>
        <taxon>Pterygota</taxon>
        <taxon>Neoptera</taxon>
        <taxon>Endopterygota</taxon>
        <taxon>Diptera</taxon>
        <taxon>Nematocera</taxon>
        <taxon>Culicoidea</taxon>
        <taxon>Culicidae</taxon>
        <taxon>Anophelinae</taxon>
        <taxon>Anopheles</taxon>
    </lineage>
</organism>
<dbReference type="EMBL" id="GGFK01014395">
    <property type="protein sequence ID" value="MBW47716.1"/>
    <property type="molecule type" value="Transcribed_RNA"/>
</dbReference>
<sequence length="102" mass="11222">MRWTSSRMMSCGCSWCSTASPTCPSPAQHGTFSSRSSGTTSRKRNGRCAANRPRPHGIARAKNRTGATAVSSVEALQPGNRSEEARGSLRWRHLRHQPRVTR</sequence>
<dbReference type="AlphaFoldDB" id="A0A2M4B3U7"/>
<evidence type="ECO:0000313" key="2">
    <source>
        <dbReference type="EMBL" id="MBW47716.1"/>
    </source>
</evidence>
<feature type="compositionally biased region" description="Basic residues" evidence="1">
    <location>
        <begin position="89"/>
        <end position="102"/>
    </location>
</feature>
<feature type="compositionally biased region" description="Low complexity" evidence="1">
    <location>
        <begin position="30"/>
        <end position="40"/>
    </location>
</feature>
<accession>A0A2M4B3U7</accession>